<dbReference type="GO" id="GO:0003677">
    <property type="term" value="F:DNA binding"/>
    <property type="evidence" value="ECO:0007669"/>
    <property type="project" value="UniProtKB-KW"/>
</dbReference>
<dbReference type="Proteomes" id="UP000075312">
    <property type="component" value="Unassembled WGS sequence"/>
</dbReference>
<protein>
    <submittedName>
        <fullName evidence="4">AbrB/MazE/SpoVT family DNA-binding domain-containing protein</fullName>
    </submittedName>
    <submittedName>
        <fullName evidence="2">PbsX family transcriptional regulator</fullName>
    </submittedName>
</protein>
<dbReference type="Pfam" id="PF04014">
    <property type="entry name" value="MazE_antitoxin"/>
    <property type="match status" value="1"/>
</dbReference>
<dbReference type="PANTHER" id="PTHR40516:SF1">
    <property type="entry name" value="ANTITOXIN CHPS-RELATED"/>
    <property type="match status" value="1"/>
</dbReference>
<reference evidence="5 6" key="1">
    <citation type="submission" date="2015-06" db="EMBL/GenBank/DDBJ databases">
        <title>Improved classification and identification of acetic acid bacteria using matrix-assisted laser desorption/ionization time-of-flight mass spectrometry; Gluconobacter nephelii and Gluconobacter uchimurae are later heterotypic synonyms of Gluconobacter japonicus and Gluconobacter oxydans, respectively.</title>
        <authorList>
            <person name="Li L."/>
            <person name="Cleenwerck I."/>
            <person name="De Vuyst L."/>
            <person name="Vandamme P."/>
        </authorList>
    </citation>
    <scope>NUCLEOTIDE SEQUENCE [LARGE SCALE GENOMIC DNA]</scope>
    <source>
        <strain evidence="3 5">LMG 1608</strain>
        <strain evidence="2 6">LMG 1625</strain>
    </source>
</reference>
<proteinExistence type="predicted"/>
<dbReference type="EMBL" id="JAMYZR010000119">
    <property type="protein sequence ID" value="MCP1247389.1"/>
    <property type="molecule type" value="Genomic_DNA"/>
</dbReference>
<dbReference type="GeneID" id="61368626"/>
<dbReference type="PATRIC" id="fig|178900.5.peg.2754"/>
<dbReference type="RefSeq" id="WP_003618721.1">
    <property type="nucleotide sequence ID" value="NZ_JAMYZR010000119.1"/>
</dbReference>
<dbReference type="PANTHER" id="PTHR40516">
    <property type="entry name" value="ANTITOXIN CHPS-RELATED"/>
    <property type="match status" value="1"/>
</dbReference>
<name>A0A149QNL0_9PROT</name>
<dbReference type="InterPro" id="IPR037914">
    <property type="entry name" value="SpoVT-AbrB_sf"/>
</dbReference>
<dbReference type="Proteomes" id="UP001523543">
    <property type="component" value="Unassembled WGS sequence"/>
</dbReference>
<dbReference type="InterPro" id="IPR039052">
    <property type="entry name" value="Antitox_PemI-like"/>
</dbReference>
<dbReference type="SMART" id="SM00966">
    <property type="entry name" value="SpoVT_AbrB"/>
    <property type="match status" value="1"/>
</dbReference>
<sequence length="80" mass="8731">MHGTVRKWGNSAAIRLPANILEAVHLQINQAVDVREEDGRIIIQPVHPAVLSLDTLTAAITDDNRHGEVSFGPEIGGEIW</sequence>
<evidence type="ECO:0000313" key="6">
    <source>
        <dbReference type="Proteomes" id="UP000075473"/>
    </source>
</evidence>
<reference evidence="4 7" key="2">
    <citation type="submission" date="2022-06" db="EMBL/GenBank/DDBJ databases">
        <title>Acetobacer genomes from food samples.</title>
        <authorList>
            <person name="Sombolestani A."/>
        </authorList>
    </citation>
    <scope>NUCLEOTIDE SEQUENCE [LARGE SCALE GENOMIC DNA]</scope>
    <source>
        <strain evidence="4 7">R-83281</strain>
    </source>
</reference>
<dbReference type="Gene3D" id="2.10.260.10">
    <property type="match status" value="1"/>
</dbReference>
<comment type="caution">
    <text evidence="2">The sequence shown here is derived from an EMBL/GenBank/DDBJ whole genome shotgun (WGS) entry which is preliminary data.</text>
</comment>
<dbReference type="InterPro" id="IPR007159">
    <property type="entry name" value="SpoVT-AbrB_dom"/>
</dbReference>
<accession>A0A149QNL0</accession>
<dbReference type="GO" id="GO:0097351">
    <property type="term" value="F:toxin sequestering activity"/>
    <property type="evidence" value="ECO:0007669"/>
    <property type="project" value="InterPro"/>
</dbReference>
<feature type="domain" description="SpoVT-AbrB" evidence="1">
    <location>
        <begin position="6"/>
        <end position="51"/>
    </location>
</feature>
<gene>
    <name evidence="2" type="ORF">AD928_02770</name>
    <name evidence="3" type="ORF">AD952_10305</name>
    <name evidence="4" type="ORF">NKW54_15915</name>
</gene>
<evidence type="ECO:0000259" key="1">
    <source>
        <dbReference type="SMART" id="SM00966"/>
    </source>
</evidence>
<dbReference type="Proteomes" id="UP000075473">
    <property type="component" value="Unassembled WGS sequence"/>
</dbReference>
<dbReference type="EMBL" id="LHZA01000110">
    <property type="protein sequence ID" value="KXU98905.1"/>
    <property type="molecule type" value="Genomic_DNA"/>
</dbReference>
<keyword evidence="4" id="KW-0238">DNA-binding</keyword>
<dbReference type="AlphaFoldDB" id="A0A149QNL0"/>
<evidence type="ECO:0000313" key="4">
    <source>
        <dbReference type="EMBL" id="MCP1247389.1"/>
    </source>
</evidence>
<evidence type="ECO:0000313" key="5">
    <source>
        <dbReference type="Proteomes" id="UP000075312"/>
    </source>
</evidence>
<evidence type="ECO:0000313" key="3">
    <source>
        <dbReference type="EMBL" id="KXV71139.1"/>
    </source>
</evidence>
<dbReference type="EMBL" id="LHZY01000035">
    <property type="protein sequence ID" value="KXV71139.1"/>
    <property type="molecule type" value="Genomic_DNA"/>
</dbReference>
<evidence type="ECO:0000313" key="7">
    <source>
        <dbReference type="Proteomes" id="UP001523543"/>
    </source>
</evidence>
<evidence type="ECO:0000313" key="2">
    <source>
        <dbReference type="EMBL" id="KXU98905.1"/>
    </source>
</evidence>
<organism evidence="2 6">
    <name type="scientific">Acetobacter cerevisiae</name>
    <dbReference type="NCBI Taxonomy" id="178900"/>
    <lineage>
        <taxon>Bacteria</taxon>
        <taxon>Pseudomonadati</taxon>
        <taxon>Pseudomonadota</taxon>
        <taxon>Alphaproteobacteria</taxon>
        <taxon>Acetobacterales</taxon>
        <taxon>Acetobacteraceae</taxon>
        <taxon>Acetobacter</taxon>
    </lineage>
</organism>
<dbReference type="SUPFAM" id="SSF89447">
    <property type="entry name" value="AbrB/MazE/MraZ-like"/>
    <property type="match status" value="1"/>
</dbReference>
<keyword evidence="7" id="KW-1185">Reference proteome</keyword>